<evidence type="ECO:0000313" key="2">
    <source>
        <dbReference type="EMBL" id="GMJ07609.1"/>
    </source>
</evidence>
<dbReference type="PANTHER" id="PTHR33033:SF69">
    <property type="entry name" value="POLYNUCLEOTIDYL TRANSFERASE, RIBONUCLEASE H FOLD"/>
    <property type="match status" value="1"/>
</dbReference>
<dbReference type="InterPro" id="IPR044730">
    <property type="entry name" value="RNase_H-like_dom_plant"/>
</dbReference>
<proteinExistence type="predicted"/>
<dbReference type="GO" id="GO:0004523">
    <property type="term" value="F:RNA-DNA hybrid ribonuclease activity"/>
    <property type="evidence" value="ECO:0007669"/>
    <property type="project" value="InterPro"/>
</dbReference>
<feature type="domain" description="RNase H type-1" evidence="1">
    <location>
        <begin position="1"/>
        <end position="132"/>
    </location>
</feature>
<dbReference type="Pfam" id="PF13456">
    <property type="entry name" value="RVT_3"/>
    <property type="match status" value="1"/>
</dbReference>
<name>A0A9W7J669_HIBTR</name>
<dbReference type="SUPFAM" id="SSF53098">
    <property type="entry name" value="Ribonuclease H-like"/>
    <property type="match status" value="1"/>
</dbReference>
<organism evidence="2 3">
    <name type="scientific">Hibiscus trionum</name>
    <name type="common">Flower of an hour</name>
    <dbReference type="NCBI Taxonomy" id="183268"/>
    <lineage>
        <taxon>Eukaryota</taxon>
        <taxon>Viridiplantae</taxon>
        <taxon>Streptophyta</taxon>
        <taxon>Embryophyta</taxon>
        <taxon>Tracheophyta</taxon>
        <taxon>Spermatophyta</taxon>
        <taxon>Magnoliopsida</taxon>
        <taxon>eudicotyledons</taxon>
        <taxon>Gunneridae</taxon>
        <taxon>Pentapetalae</taxon>
        <taxon>rosids</taxon>
        <taxon>malvids</taxon>
        <taxon>Malvales</taxon>
        <taxon>Malvaceae</taxon>
        <taxon>Malvoideae</taxon>
        <taxon>Hibiscus</taxon>
    </lineage>
</organism>
<dbReference type="OrthoDB" id="931425at2759"/>
<comment type="caution">
    <text evidence="2">The sequence shown here is derived from an EMBL/GenBank/DDBJ whole genome shotgun (WGS) entry which is preliminary data.</text>
</comment>
<protein>
    <recommendedName>
        <fullName evidence="1">RNase H type-1 domain-containing protein</fullName>
    </recommendedName>
</protein>
<accession>A0A9W7J669</accession>
<dbReference type="PANTHER" id="PTHR33033">
    <property type="entry name" value="POLYNUCLEOTIDYL TRANSFERASE, RIBONUCLEASE H-LIKE SUPERFAMILY PROTEIN-RELATED"/>
    <property type="match status" value="1"/>
</dbReference>
<dbReference type="Gene3D" id="3.30.420.10">
    <property type="entry name" value="Ribonuclease H-like superfamily/Ribonuclease H"/>
    <property type="match status" value="1"/>
</dbReference>
<dbReference type="CDD" id="cd06222">
    <property type="entry name" value="RNase_H_like"/>
    <property type="match status" value="1"/>
</dbReference>
<evidence type="ECO:0000313" key="3">
    <source>
        <dbReference type="Proteomes" id="UP001165190"/>
    </source>
</evidence>
<dbReference type="EMBL" id="BSYR01000048">
    <property type="protein sequence ID" value="GMJ07609.1"/>
    <property type="molecule type" value="Genomic_DNA"/>
</dbReference>
<dbReference type="GO" id="GO:0003676">
    <property type="term" value="F:nucleic acid binding"/>
    <property type="evidence" value="ECO:0007669"/>
    <property type="project" value="InterPro"/>
</dbReference>
<dbReference type="InterPro" id="IPR036397">
    <property type="entry name" value="RNaseH_sf"/>
</dbReference>
<dbReference type="AlphaFoldDB" id="A0A9W7J669"/>
<evidence type="ECO:0000259" key="1">
    <source>
        <dbReference type="PROSITE" id="PS50879"/>
    </source>
</evidence>
<sequence>MRVLKFNVDGAARGKPGPAGFGGMMRDGESQILGLFSGPLGEMDSNEAEIRAIAFALSLVVDRSWRHHCVIIESDSQVALSWATRSAKRPWRLWDVFTAIDQACHVAYELQFCYVPREANGFADVLAKEGVDRVSLFVACL</sequence>
<dbReference type="Proteomes" id="UP001165190">
    <property type="component" value="Unassembled WGS sequence"/>
</dbReference>
<dbReference type="InterPro" id="IPR002156">
    <property type="entry name" value="RNaseH_domain"/>
</dbReference>
<dbReference type="PROSITE" id="PS50879">
    <property type="entry name" value="RNASE_H_1"/>
    <property type="match status" value="1"/>
</dbReference>
<reference evidence="2" key="1">
    <citation type="submission" date="2023-05" db="EMBL/GenBank/DDBJ databases">
        <title>Genome and transcriptome analyses reveal genes involved in the formation of fine ridges on petal epidermal cells in Hibiscus trionum.</title>
        <authorList>
            <person name="Koshimizu S."/>
            <person name="Masuda S."/>
            <person name="Ishii T."/>
            <person name="Shirasu K."/>
            <person name="Hoshino A."/>
            <person name="Arita M."/>
        </authorList>
    </citation>
    <scope>NUCLEOTIDE SEQUENCE</scope>
    <source>
        <strain evidence="2">Hamamatsu line</strain>
    </source>
</reference>
<gene>
    <name evidence="2" type="ORF">HRI_004430100</name>
</gene>
<dbReference type="InterPro" id="IPR012337">
    <property type="entry name" value="RNaseH-like_sf"/>
</dbReference>
<keyword evidence="3" id="KW-1185">Reference proteome</keyword>